<evidence type="ECO:0000313" key="8">
    <source>
        <dbReference type="RefSeq" id="XP_040928487.1"/>
    </source>
</evidence>
<accession>A0A6P7NV71</accession>
<name>A0A6P7NV71_BETSP</name>
<protein>
    <submittedName>
        <fullName evidence="7 8">Phospholipase A and acyltransferase 4-like isoform X1</fullName>
    </submittedName>
</protein>
<comment type="similarity">
    <text evidence="1">Belongs to the H-rev107 family.</text>
</comment>
<evidence type="ECO:0000259" key="5">
    <source>
        <dbReference type="PROSITE" id="PS51934"/>
    </source>
</evidence>
<dbReference type="Gene3D" id="3.90.1720.10">
    <property type="entry name" value="endopeptidase domain like (from Nostoc punctiforme)"/>
    <property type="match status" value="1"/>
</dbReference>
<feature type="domain" description="LRAT" evidence="5">
    <location>
        <begin position="17"/>
        <end position="129"/>
    </location>
</feature>
<proteinExistence type="inferred from homology"/>
<dbReference type="RefSeq" id="XP_029021925.1">
    <property type="nucleotide sequence ID" value="XM_029166092.2"/>
</dbReference>
<keyword evidence="3" id="KW-0378">Hydrolase</keyword>
<dbReference type="InterPro" id="IPR051496">
    <property type="entry name" value="H-rev107_PLA/AT"/>
</dbReference>
<dbReference type="GO" id="GO:0016410">
    <property type="term" value="F:N-acyltransferase activity"/>
    <property type="evidence" value="ECO:0007669"/>
    <property type="project" value="TreeGrafter"/>
</dbReference>
<dbReference type="GeneID" id="114865068"/>
<evidence type="ECO:0000256" key="3">
    <source>
        <dbReference type="ARBA" id="ARBA00022801"/>
    </source>
</evidence>
<evidence type="ECO:0000256" key="1">
    <source>
        <dbReference type="ARBA" id="ARBA00007824"/>
    </source>
</evidence>
<keyword evidence="4" id="KW-0443">Lipid metabolism</keyword>
<dbReference type="OrthoDB" id="421951at2759"/>
<sequence>MASKEVKDNRNPEPGDLIEMFRPLYQHWAVYIGDDFVVHFIAESADETGGLLVFADKGLVKKEKLMDVVGTSRWRVNNILDHKYKPRPGKDIVRKACARIGEESPYTVIQKNCEHFATEMRYGKAESQQGNKPADILIKTISALHDATKK</sequence>
<dbReference type="Pfam" id="PF04970">
    <property type="entry name" value="LRAT"/>
    <property type="match status" value="1"/>
</dbReference>
<keyword evidence="6" id="KW-1185">Reference proteome</keyword>
<organism evidence="6 7">
    <name type="scientific">Betta splendens</name>
    <name type="common">Siamese fighting fish</name>
    <dbReference type="NCBI Taxonomy" id="158456"/>
    <lineage>
        <taxon>Eukaryota</taxon>
        <taxon>Metazoa</taxon>
        <taxon>Chordata</taxon>
        <taxon>Craniata</taxon>
        <taxon>Vertebrata</taxon>
        <taxon>Euteleostomi</taxon>
        <taxon>Actinopterygii</taxon>
        <taxon>Neopterygii</taxon>
        <taxon>Teleostei</taxon>
        <taxon>Neoteleostei</taxon>
        <taxon>Acanthomorphata</taxon>
        <taxon>Anabantaria</taxon>
        <taxon>Anabantiformes</taxon>
        <taxon>Anabantoidei</taxon>
        <taxon>Osphronemidae</taxon>
        <taxon>Betta</taxon>
    </lineage>
</organism>
<dbReference type="Proteomes" id="UP000515150">
    <property type="component" value="Chromosome 10"/>
</dbReference>
<dbReference type="PROSITE" id="PS51934">
    <property type="entry name" value="LRAT"/>
    <property type="match status" value="1"/>
</dbReference>
<reference evidence="7 8" key="1">
    <citation type="submission" date="2025-04" db="UniProtKB">
        <authorList>
            <consortium name="RefSeq"/>
        </authorList>
    </citation>
    <scope>IDENTIFICATION</scope>
</reference>
<dbReference type="KEGG" id="bspl:114865068"/>
<evidence type="ECO:0000313" key="7">
    <source>
        <dbReference type="RefSeq" id="XP_029021925.1"/>
    </source>
</evidence>
<dbReference type="InterPro" id="IPR007053">
    <property type="entry name" value="LRAT_dom"/>
</dbReference>
<dbReference type="GO" id="GO:0005737">
    <property type="term" value="C:cytoplasm"/>
    <property type="evidence" value="ECO:0007669"/>
    <property type="project" value="TreeGrafter"/>
</dbReference>
<keyword evidence="2" id="KW-0808">Transferase</keyword>
<dbReference type="GO" id="GO:0008970">
    <property type="term" value="F:phospholipase A1 activity"/>
    <property type="evidence" value="ECO:0007669"/>
    <property type="project" value="TreeGrafter"/>
</dbReference>
<evidence type="ECO:0000313" key="6">
    <source>
        <dbReference type="Proteomes" id="UP000515150"/>
    </source>
</evidence>
<gene>
    <name evidence="7 8" type="primary">LOC114865068</name>
</gene>
<dbReference type="RefSeq" id="XP_040928487.1">
    <property type="nucleotide sequence ID" value="XM_041072553.2"/>
</dbReference>
<dbReference type="GO" id="GO:0070292">
    <property type="term" value="P:N-acylphosphatidylethanolamine metabolic process"/>
    <property type="evidence" value="ECO:0007669"/>
    <property type="project" value="TreeGrafter"/>
</dbReference>
<evidence type="ECO:0000256" key="2">
    <source>
        <dbReference type="ARBA" id="ARBA00022679"/>
    </source>
</evidence>
<dbReference type="PANTHER" id="PTHR13943:SF31">
    <property type="entry name" value="PHOSPHOLIPASE A AND ACYLTRANSFERASE 3"/>
    <property type="match status" value="1"/>
</dbReference>
<dbReference type="GO" id="GO:0004623">
    <property type="term" value="F:phospholipase A2 activity"/>
    <property type="evidence" value="ECO:0007669"/>
    <property type="project" value="TreeGrafter"/>
</dbReference>
<dbReference type="AlphaFoldDB" id="A0A6P7NV71"/>
<dbReference type="PANTHER" id="PTHR13943">
    <property type="entry name" value="HRAS-LIKE SUPPRESSOR - RELATED"/>
    <property type="match status" value="1"/>
</dbReference>
<evidence type="ECO:0000256" key="4">
    <source>
        <dbReference type="ARBA" id="ARBA00023098"/>
    </source>
</evidence>